<evidence type="ECO:0000256" key="1">
    <source>
        <dbReference type="ARBA" id="ARBA00004123"/>
    </source>
</evidence>
<evidence type="ECO:0000256" key="8">
    <source>
        <dbReference type="ARBA" id="ARBA00023163"/>
    </source>
</evidence>
<dbReference type="GO" id="GO:0006950">
    <property type="term" value="P:response to stress"/>
    <property type="evidence" value="ECO:0007669"/>
    <property type="project" value="UniProtKB-ARBA"/>
</dbReference>
<dbReference type="STRING" id="135651.G0MMS5"/>
<dbReference type="PRINTS" id="PR00047">
    <property type="entry name" value="STROIDFINGER"/>
</dbReference>
<reference evidence="14" key="1">
    <citation type="submission" date="2011-07" db="EMBL/GenBank/DDBJ databases">
        <authorList>
            <consortium name="Caenorhabditis brenneri Sequencing and Analysis Consortium"/>
            <person name="Wilson R.K."/>
        </authorList>
    </citation>
    <scope>NUCLEOTIDE SEQUENCE [LARGE SCALE GENOMIC DNA]</scope>
    <source>
        <strain evidence="14">PB2801</strain>
    </source>
</reference>
<dbReference type="GO" id="GO:0000978">
    <property type="term" value="F:RNA polymerase II cis-regulatory region sequence-specific DNA binding"/>
    <property type="evidence" value="ECO:0007669"/>
    <property type="project" value="TreeGrafter"/>
</dbReference>
<keyword evidence="10" id="KW-0539">Nucleus</keyword>
<proteinExistence type="inferred from homology"/>
<keyword evidence="3" id="KW-0479">Metal-binding</keyword>
<feature type="region of interest" description="Disordered" evidence="11">
    <location>
        <begin position="38"/>
        <end position="71"/>
    </location>
</feature>
<dbReference type="HOGENOM" id="CLU_619983_0_0_1"/>
<keyword evidence="6" id="KW-0805">Transcription regulation</keyword>
<dbReference type="SMART" id="SM00399">
    <property type="entry name" value="ZnF_C4"/>
    <property type="match status" value="1"/>
</dbReference>
<name>G0MMS5_CAEBE</name>
<evidence type="ECO:0000313" key="13">
    <source>
        <dbReference type="EMBL" id="EGT37350.1"/>
    </source>
</evidence>
<dbReference type="eggNOG" id="KOG3575">
    <property type="taxonomic scope" value="Eukaryota"/>
</dbReference>
<dbReference type="GO" id="GO:0008270">
    <property type="term" value="F:zinc ion binding"/>
    <property type="evidence" value="ECO:0007669"/>
    <property type="project" value="UniProtKB-KW"/>
</dbReference>
<dbReference type="InterPro" id="IPR001628">
    <property type="entry name" value="Znf_hrmn_rcpt"/>
</dbReference>
<keyword evidence="8" id="KW-0804">Transcription</keyword>
<dbReference type="PROSITE" id="PS00031">
    <property type="entry name" value="NUCLEAR_REC_DBD_1"/>
    <property type="match status" value="1"/>
</dbReference>
<evidence type="ECO:0000256" key="4">
    <source>
        <dbReference type="ARBA" id="ARBA00022771"/>
    </source>
</evidence>
<evidence type="ECO:0000259" key="12">
    <source>
        <dbReference type="PROSITE" id="PS51030"/>
    </source>
</evidence>
<dbReference type="InterPro" id="IPR050234">
    <property type="entry name" value="Nuclear_hormone_rcpt_NR1"/>
</dbReference>
<evidence type="ECO:0000256" key="6">
    <source>
        <dbReference type="ARBA" id="ARBA00023015"/>
    </source>
</evidence>
<evidence type="ECO:0000256" key="5">
    <source>
        <dbReference type="ARBA" id="ARBA00022833"/>
    </source>
</evidence>
<keyword evidence="5" id="KW-0862">Zinc</keyword>
<keyword evidence="9" id="KW-0675">Receptor</keyword>
<dbReference type="SUPFAM" id="SSF57716">
    <property type="entry name" value="Glucocorticoid receptor-like (DNA-binding domain)"/>
    <property type="match status" value="1"/>
</dbReference>
<dbReference type="Proteomes" id="UP000008068">
    <property type="component" value="Unassembled WGS sequence"/>
</dbReference>
<dbReference type="GO" id="GO:0045944">
    <property type="term" value="P:positive regulation of transcription by RNA polymerase II"/>
    <property type="evidence" value="ECO:0007669"/>
    <property type="project" value="TreeGrafter"/>
</dbReference>
<evidence type="ECO:0000256" key="11">
    <source>
        <dbReference type="SAM" id="MobiDB-lite"/>
    </source>
</evidence>
<evidence type="ECO:0000256" key="3">
    <source>
        <dbReference type="ARBA" id="ARBA00022723"/>
    </source>
</evidence>
<gene>
    <name evidence="13" type="ORF">CAEBREN_26095</name>
</gene>
<comment type="subcellular location">
    <subcellularLocation>
        <location evidence="1">Nucleus</location>
    </subcellularLocation>
</comment>
<dbReference type="PANTHER" id="PTHR24082">
    <property type="entry name" value="NUCLEAR HORMONE RECEPTOR"/>
    <property type="match status" value="1"/>
</dbReference>
<dbReference type="Pfam" id="PF00105">
    <property type="entry name" value="zf-C4"/>
    <property type="match status" value="1"/>
</dbReference>
<evidence type="ECO:0000256" key="7">
    <source>
        <dbReference type="ARBA" id="ARBA00023125"/>
    </source>
</evidence>
<evidence type="ECO:0000256" key="10">
    <source>
        <dbReference type="ARBA" id="ARBA00023242"/>
    </source>
</evidence>
<comment type="similarity">
    <text evidence="2">Belongs to the nuclear hormone receptor family.</text>
</comment>
<organism evidence="14">
    <name type="scientific">Caenorhabditis brenneri</name>
    <name type="common">Nematode worm</name>
    <dbReference type="NCBI Taxonomy" id="135651"/>
    <lineage>
        <taxon>Eukaryota</taxon>
        <taxon>Metazoa</taxon>
        <taxon>Ecdysozoa</taxon>
        <taxon>Nematoda</taxon>
        <taxon>Chromadorea</taxon>
        <taxon>Rhabditida</taxon>
        <taxon>Rhabditina</taxon>
        <taxon>Rhabditomorpha</taxon>
        <taxon>Rhabditoidea</taxon>
        <taxon>Rhabditidae</taxon>
        <taxon>Peloderinae</taxon>
        <taxon>Caenorhabditis</taxon>
    </lineage>
</organism>
<feature type="domain" description="Nuclear receptor" evidence="12">
    <location>
        <begin position="78"/>
        <end position="153"/>
    </location>
</feature>
<dbReference type="OMA" id="KEIPANY"/>
<dbReference type="PROSITE" id="PS51030">
    <property type="entry name" value="NUCLEAR_REC_DBD_2"/>
    <property type="match status" value="1"/>
</dbReference>
<dbReference type="EMBL" id="GL379802">
    <property type="protein sequence ID" value="EGT37350.1"/>
    <property type="molecule type" value="Genomic_DNA"/>
</dbReference>
<feature type="region of interest" description="Disordered" evidence="11">
    <location>
        <begin position="166"/>
        <end position="204"/>
    </location>
</feature>
<evidence type="ECO:0000256" key="9">
    <source>
        <dbReference type="ARBA" id="ARBA00023170"/>
    </source>
</evidence>
<keyword evidence="4" id="KW-0863">Zinc-finger</keyword>
<dbReference type="PANTHER" id="PTHR24082:SF508">
    <property type="entry name" value="NUCLEAR HORMONE RECEPTOR FAMILY MEMBER NHR-48"/>
    <property type="match status" value="1"/>
</dbReference>
<dbReference type="CDD" id="cd06966">
    <property type="entry name" value="NR_DBD_CAR"/>
    <property type="match status" value="1"/>
</dbReference>
<dbReference type="FunFam" id="3.30.50.10:FF:000042">
    <property type="entry name" value="Nuclear hormone receptor HR96"/>
    <property type="match status" value="1"/>
</dbReference>
<evidence type="ECO:0000313" key="14">
    <source>
        <dbReference type="Proteomes" id="UP000008068"/>
    </source>
</evidence>
<keyword evidence="14" id="KW-1185">Reference proteome</keyword>
<feature type="compositionally biased region" description="Basic and acidic residues" evidence="11">
    <location>
        <begin position="166"/>
        <end position="180"/>
    </location>
</feature>
<dbReference type="Gene3D" id="3.30.50.10">
    <property type="entry name" value="Erythroid Transcription Factor GATA-1, subunit A"/>
    <property type="match status" value="1"/>
</dbReference>
<protein>
    <recommendedName>
        <fullName evidence="12">Nuclear receptor domain-containing protein</fullName>
    </recommendedName>
</protein>
<keyword evidence="7" id="KW-0238">DNA-binding</keyword>
<dbReference type="GO" id="GO:0000122">
    <property type="term" value="P:negative regulation of transcription by RNA polymerase II"/>
    <property type="evidence" value="ECO:0007669"/>
    <property type="project" value="TreeGrafter"/>
</dbReference>
<dbReference type="InParanoid" id="G0MMS5"/>
<dbReference type="GO" id="GO:0030154">
    <property type="term" value="P:cell differentiation"/>
    <property type="evidence" value="ECO:0007669"/>
    <property type="project" value="TreeGrafter"/>
</dbReference>
<sequence length="442" mass="49034">MILRDYFLNCFFQGNTVRLIAPDMSVFDVKDDQWFYDEEQSNGSGSESGGGGGKKGGRKRASTTFSDGGDKESKRVANKVCRVCGDKAIGYNFNVITCESCKAFFRRNAYNEKKMKCPFTEQCDINSVSRRYCQKCRLTKCFSVGMKKEWIMSEEARVEKKQRVEENRERRMRDTMKQAIEDATMEDDSEKSYDEASESSRQMEEFNEQYNMVNYYKDEPSDMGYSNQNYDYPASSSYPELMDHKDYCVSTSFVARTGAPPSNKVAVIAPTVETKPPLSPSALIPASMSAAQVAVQAQQLAAAVVAQQLVGPVIQNVAPPSTVPMLPIAPPLAVAPPRPKKSLGIPFIPKEIPANYKLLNQLEKSNAQMVTVPKDVLMKLLQNNSRTSCTCTCQCGRYPPGSCIVDEVTKELIKCGGSSIATVKDEPETGLNSKFGPGPVFR</sequence>
<dbReference type="OrthoDB" id="6355676at2759"/>
<accession>G0MMS5</accession>
<dbReference type="GO" id="GO:0004879">
    <property type="term" value="F:nuclear receptor activity"/>
    <property type="evidence" value="ECO:0007669"/>
    <property type="project" value="TreeGrafter"/>
</dbReference>
<dbReference type="AlphaFoldDB" id="G0MMS5"/>
<dbReference type="GO" id="GO:0005634">
    <property type="term" value="C:nucleus"/>
    <property type="evidence" value="ECO:0007669"/>
    <property type="project" value="UniProtKB-SubCell"/>
</dbReference>
<evidence type="ECO:0000256" key="2">
    <source>
        <dbReference type="ARBA" id="ARBA00005993"/>
    </source>
</evidence>
<dbReference type="InterPro" id="IPR013088">
    <property type="entry name" value="Znf_NHR/GATA"/>
</dbReference>